<feature type="domain" description="UDENN" evidence="2">
    <location>
        <begin position="1"/>
        <end position="167"/>
    </location>
</feature>
<dbReference type="InterPro" id="IPR051696">
    <property type="entry name" value="DENN_Domain_GEFs"/>
</dbReference>
<dbReference type="InterPro" id="IPR037516">
    <property type="entry name" value="Tripartite_DENN"/>
</dbReference>
<dbReference type="SMART" id="SM00799">
    <property type="entry name" value="DENN"/>
    <property type="match status" value="1"/>
</dbReference>
<dbReference type="Proteomes" id="UP000023152">
    <property type="component" value="Unassembled WGS sequence"/>
</dbReference>
<proteinExistence type="predicted"/>
<evidence type="ECO:0000256" key="1">
    <source>
        <dbReference type="SAM" id="Phobius"/>
    </source>
</evidence>
<reference evidence="3 4" key="1">
    <citation type="journal article" date="2013" name="Curr. Biol.">
        <title>The Genome of the Foraminiferan Reticulomyxa filosa.</title>
        <authorList>
            <person name="Glockner G."/>
            <person name="Hulsmann N."/>
            <person name="Schleicher M."/>
            <person name="Noegel A.A."/>
            <person name="Eichinger L."/>
            <person name="Gallinger C."/>
            <person name="Pawlowski J."/>
            <person name="Sierra R."/>
            <person name="Euteneuer U."/>
            <person name="Pillet L."/>
            <person name="Moustafa A."/>
            <person name="Platzer M."/>
            <person name="Groth M."/>
            <person name="Szafranski K."/>
            <person name="Schliwa M."/>
        </authorList>
    </citation>
    <scope>NUCLEOTIDE SEQUENCE [LARGE SCALE GENOMIC DNA]</scope>
</reference>
<dbReference type="GO" id="GO:0031410">
    <property type="term" value="C:cytoplasmic vesicle"/>
    <property type="evidence" value="ECO:0007669"/>
    <property type="project" value="TreeGrafter"/>
</dbReference>
<keyword evidence="1" id="KW-1133">Transmembrane helix</keyword>
<keyword evidence="4" id="KW-1185">Reference proteome</keyword>
<evidence type="ECO:0000259" key="2">
    <source>
        <dbReference type="PROSITE" id="PS50211"/>
    </source>
</evidence>
<keyword evidence="1" id="KW-0472">Membrane</keyword>
<gene>
    <name evidence="3" type="ORF">RFI_28021</name>
</gene>
<dbReference type="InterPro" id="IPR001194">
    <property type="entry name" value="cDENN_dom"/>
</dbReference>
<dbReference type="AlphaFoldDB" id="X6M6W1"/>
<dbReference type="Pfam" id="PF02141">
    <property type="entry name" value="DENN"/>
    <property type="match status" value="1"/>
</dbReference>
<dbReference type="OrthoDB" id="74314at2759"/>
<organism evidence="3 4">
    <name type="scientific">Reticulomyxa filosa</name>
    <dbReference type="NCBI Taxonomy" id="46433"/>
    <lineage>
        <taxon>Eukaryota</taxon>
        <taxon>Sar</taxon>
        <taxon>Rhizaria</taxon>
        <taxon>Retaria</taxon>
        <taxon>Foraminifera</taxon>
        <taxon>Monothalamids</taxon>
        <taxon>Reticulomyxidae</taxon>
        <taxon>Reticulomyxa</taxon>
    </lineage>
</organism>
<dbReference type="Gene3D" id="3.40.50.11500">
    <property type="match status" value="1"/>
</dbReference>
<dbReference type="PANTHER" id="PTHR12296">
    <property type="entry name" value="DENN DOMAIN-CONTAINING PROTEIN 4"/>
    <property type="match status" value="1"/>
</dbReference>
<evidence type="ECO:0000313" key="4">
    <source>
        <dbReference type="Proteomes" id="UP000023152"/>
    </source>
</evidence>
<dbReference type="GO" id="GO:0032483">
    <property type="term" value="P:regulation of Rab protein signal transduction"/>
    <property type="evidence" value="ECO:0007669"/>
    <property type="project" value="TreeGrafter"/>
</dbReference>
<dbReference type="EMBL" id="ASPP01024116">
    <property type="protein sequence ID" value="ETO09356.1"/>
    <property type="molecule type" value="Genomic_DNA"/>
</dbReference>
<keyword evidence="1" id="KW-0812">Transmembrane</keyword>
<dbReference type="PROSITE" id="PS50211">
    <property type="entry name" value="DENN"/>
    <property type="match status" value="1"/>
</dbReference>
<accession>X6M6W1</accession>
<feature type="transmembrane region" description="Helical" evidence="1">
    <location>
        <begin position="78"/>
        <end position="97"/>
    </location>
</feature>
<comment type="caution">
    <text evidence="3">The sequence shown here is derived from an EMBL/GenBank/DDBJ whole genome shotgun (WGS) entry which is preliminary data.</text>
</comment>
<name>X6M6W1_RETFI</name>
<dbReference type="InterPro" id="IPR043153">
    <property type="entry name" value="DENN_C"/>
</dbReference>
<evidence type="ECO:0000313" key="3">
    <source>
        <dbReference type="EMBL" id="ETO09356.1"/>
    </source>
</evidence>
<dbReference type="PANTHER" id="PTHR12296:SF21">
    <property type="entry name" value="DENN DOMAIN-CONTAINING PROTEIN 3"/>
    <property type="match status" value="1"/>
</dbReference>
<protein>
    <recommendedName>
        <fullName evidence="2">UDENN domain-containing protein</fullName>
    </recommendedName>
</protein>
<sequence length="167" mass="20049">MYAVTVTFYEEMKERMIESAKKAMENMYSGVWKPTWPEKPKIFYCTKSVCILSYYPFFRRFRECLKEIYRVACSPGKIPIEVGFYSFFFFFFFWYYYCLGPQSFSLLDVDLERIFGCLSLDNVILIFRGLLTQMYKIVLTSNYVSIITEICEGLISFLRPFEWQFTC</sequence>